<proteinExistence type="predicted"/>
<dbReference type="HOGENOM" id="CLU_000384_35_0_1"/>
<dbReference type="EMBL" id="GL891307">
    <property type="protein sequence ID" value="EGO53935.1"/>
    <property type="molecule type" value="Genomic_DNA"/>
</dbReference>
<dbReference type="RefSeq" id="XP_009853905.1">
    <property type="nucleotide sequence ID" value="XM_009855603.1"/>
</dbReference>
<dbReference type="Gene3D" id="3.10.10.10">
    <property type="entry name" value="HIV Type 1 Reverse Transcriptase, subunit A, domain 1"/>
    <property type="match status" value="1"/>
</dbReference>
<dbReference type="VEuPathDB" id="FungiDB:NEUTE1DRAFT_50171"/>
<protein>
    <submittedName>
        <fullName evidence="1">Uncharacterized protein</fullName>
    </submittedName>
</protein>
<reference evidence="2" key="1">
    <citation type="journal article" date="2011" name="Genetics">
        <title>Massive changes in genome architecture accompany the transition to self-fertility in the filamentous fungus Neurospora tetrasperma.</title>
        <authorList>
            <person name="Ellison C.E."/>
            <person name="Stajich J.E."/>
            <person name="Jacobson D.J."/>
            <person name="Natvig D.O."/>
            <person name="Lapidus A."/>
            <person name="Foster B."/>
            <person name="Aerts A."/>
            <person name="Riley R."/>
            <person name="Lindquist E.A."/>
            <person name="Grigoriev I.V."/>
            <person name="Taylor J.W."/>
        </authorList>
    </citation>
    <scope>NUCLEOTIDE SEQUENCE [LARGE SCALE GENOMIC DNA]</scope>
    <source>
        <strain evidence="2">FGSC 2508 / P0657</strain>
    </source>
</reference>
<evidence type="ECO:0000313" key="1">
    <source>
        <dbReference type="EMBL" id="EGO53935.1"/>
    </source>
</evidence>
<evidence type="ECO:0000313" key="2">
    <source>
        <dbReference type="Proteomes" id="UP000008065"/>
    </source>
</evidence>
<dbReference type="Proteomes" id="UP000008065">
    <property type="component" value="Unassembled WGS sequence"/>
</dbReference>
<organism evidence="1 2">
    <name type="scientific">Neurospora tetrasperma (strain FGSC 2508 / ATCC MYA-4615 / P0657)</name>
    <dbReference type="NCBI Taxonomy" id="510951"/>
    <lineage>
        <taxon>Eukaryota</taxon>
        <taxon>Fungi</taxon>
        <taxon>Dikarya</taxon>
        <taxon>Ascomycota</taxon>
        <taxon>Pezizomycotina</taxon>
        <taxon>Sordariomycetes</taxon>
        <taxon>Sordariomycetidae</taxon>
        <taxon>Sordariales</taxon>
        <taxon>Sordariaceae</taxon>
        <taxon>Neurospora</taxon>
    </lineage>
</organism>
<name>F8MVI3_NEUT8</name>
<keyword evidence="2" id="KW-1185">Reference proteome</keyword>
<dbReference type="KEGG" id="nte:NEUTE1DRAFT50171"/>
<accession>F8MVI3</accession>
<sequence>MKENADKRNPYYLSIDYWIEIKKGPNNKEFSLLFGLLYSIIYKEFLILKKILKDLLDKGFIRANSSEAGILVLFIRKLEGSFHFYCNY</sequence>
<dbReference type="AlphaFoldDB" id="F8MVI3"/>
<gene>
    <name evidence="1" type="ORF">NEUTE1DRAFT_50171</name>
</gene>
<dbReference type="GeneID" id="20828253"/>